<dbReference type="GO" id="GO:0005886">
    <property type="term" value="C:plasma membrane"/>
    <property type="evidence" value="ECO:0007669"/>
    <property type="project" value="TreeGrafter"/>
</dbReference>
<organism evidence="15">
    <name type="scientific">Lepeophtheirus salmonis</name>
    <name type="common">Salmon louse</name>
    <name type="synonym">Caligus salmonis</name>
    <dbReference type="NCBI Taxonomy" id="72036"/>
    <lineage>
        <taxon>Eukaryota</taxon>
        <taxon>Metazoa</taxon>
        <taxon>Ecdysozoa</taxon>
        <taxon>Arthropoda</taxon>
        <taxon>Crustacea</taxon>
        <taxon>Multicrustacea</taxon>
        <taxon>Hexanauplia</taxon>
        <taxon>Copepoda</taxon>
        <taxon>Siphonostomatoida</taxon>
        <taxon>Caligidae</taxon>
        <taxon>Lepeophtheirus</taxon>
    </lineage>
</organism>
<evidence type="ECO:0000256" key="14">
    <source>
        <dbReference type="SAM" id="Phobius"/>
    </source>
</evidence>
<keyword evidence="13" id="KW-0175">Coiled coil</keyword>
<feature type="coiled-coil region" evidence="13">
    <location>
        <begin position="449"/>
        <end position="476"/>
    </location>
</feature>
<comment type="subcellular location">
    <subcellularLocation>
        <location evidence="1">Membrane</location>
        <topology evidence="1">Multi-pass membrane protein</topology>
    </subcellularLocation>
</comment>
<evidence type="ECO:0000256" key="13">
    <source>
        <dbReference type="SAM" id="Coils"/>
    </source>
</evidence>
<keyword evidence="8 12" id="KW-0406">Ion transport</keyword>
<dbReference type="EMBL" id="HACA01024670">
    <property type="protein sequence ID" value="CDW42031.1"/>
    <property type="molecule type" value="Transcribed_RNA"/>
</dbReference>
<comment type="similarity">
    <text evidence="2 12">Belongs to the amiloride-sensitive sodium channel (TC 1.A.6) family.</text>
</comment>
<feature type="transmembrane region" description="Helical" evidence="14">
    <location>
        <begin position="753"/>
        <end position="780"/>
    </location>
</feature>
<evidence type="ECO:0000256" key="10">
    <source>
        <dbReference type="ARBA" id="ARBA00023201"/>
    </source>
</evidence>
<evidence type="ECO:0000256" key="5">
    <source>
        <dbReference type="ARBA" id="ARBA00022692"/>
    </source>
</evidence>
<dbReference type="InterPro" id="IPR016186">
    <property type="entry name" value="C-type_lectin-like/link_sf"/>
</dbReference>
<evidence type="ECO:0000256" key="4">
    <source>
        <dbReference type="ARBA" id="ARBA00022461"/>
    </source>
</evidence>
<evidence type="ECO:0000256" key="11">
    <source>
        <dbReference type="ARBA" id="ARBA00023303"/>
    </source>
</evidence>
<evidence type="ECO:0000313" key="15">
    <source>
        <dbReference type="EMBL" id="CDW42031.1"/>
    </source>
</evidence>
<dbReference type="InterPro" id="IPR016187">
    <property type="entry name" value="CTDL_fold"/>
</dbReference>
<evidence type="ECO:0000256" key="7">
    <source>
        <dbReference type="ARBA" id="ARBA00023053"/>
    </source>
</evidence>
<dbReference type="Gene3D" id="2.60.470.10">
    <property type="entry name" value="Acid-sensing ion channels like domains"/>
    <property type="match status" value="1"/>
</dbReference>
<keyword evidence="4 12" id="KW-0894">Sodium channel</keyword>
<keyword evidence="6 14" id="KW-1133">Transmembrane helix</keyword>
<dbReference type="PANTHER" id="PTHR11690:SF300">
    <property type="entry name" value="PICKPOCKET PROTEIN 19"/>
    <property type="match status" value="1"/>
</dbReference>
<sequence>MEFFNTENINIKQALKIIKSINPDATVRASIAQNKFDPCYLNKTIDLYDENDNDEDDSDYYDYSNYVDESRIVCPNGYECLKDKSVCLFISTKYYIKSRVESLCSSVYGVSFEISNITDIKVIMDIKNHFRVPMEFHVQLKMNDTHLKNITKNFNEISIEIEDYTNSCIAVHIAENMSITFLNKNCSDEIQFSCILRSYFCKSTTFVDSPDCPKGFWLDGNTCIYISLSKYPKGKHLDVCKEMNGSTYQIKEKENLSVIASIFRSKKSLLPKTFHIDVEPLQTDLSKLLEGSENILFDATKEGQCFMISMDEKTTIYKSDCDLEANIICVKNLPMCPYRKSKENPTNQLLLPEKAHYIRQYSSIVREWIDTFFSGLNQDKAYNELFHLLWFDKMPCFDVSKPITKVSFIKKCWWKKQETPCSSLFEFFPTENGLCCVFNLEKAENMFRESKYSKQLSELQRQEKNLAEESSKWLLEDGEPFPKDGKHEGLTVIIDANTDLIESTTITSDEMGFHAYVGGIQQYPLLSRHSISIRAGEQNYIKISATDIETDKDLEYISSQKRNCYFSHEKKLTYFQNYTRNNCLFECELLNGKEHTNCTPWFFPVLDEEVNICDPWKTKQFLEYSRDFKDAGCDCKPDCKETIYTTSFSSLPLRTCNFLNLEMSYLCNFQSENLPEPQTFVEDIIESKTRAYILSKYVSPIRVIPKDVNIRTEYSYDESYNAFSKDIAIISFYFEKSAILQYQRQKKLTSIEFMGQIGGILGLCIGFSIISFIELIYWFLFKFLFGRSTE</sequence>
<dbReference type="Gene3D" id="1.10.287.770">
    <property type="entry name" value="YojJ-like"/>
    <property type="match status" value="1"/>
</dbReference>
<name>A0A0K2UWF4_LEPSM</name>
<evidence type="ECO:0000256" key="12">
    <source>
        <dbReference type="RuleBase" id="RU000679"/>
    </source>
</evidence>
<evidence type="ECO:0000256" key="1">
    <source>
        <dbReference type="ARBA" id="ARBA00004141"/>
    </source>
</evidence>
<gene>
    <name evidence="15" type="primary">Dana\GF23723</name>
</gene>
<keyword evidence="9 14" id="KW-0472">Membrane</keyword>
<protein>
    <submittedName>
        <fullName evidence="15">Uncharacterized protein</fullName>
    </submittedName>
</protein>
<dbReference type="Gene3D" id="3.10.100.10">
    <property type="entry name" value="Mannose-Binding Protein A, subunit A"/>
    <property type="match status" value="1"/>
</dbReference>
<evidence type="ECO:0000256" key="6">
    <source>
        <dbReference type="ARBA" id="ARBA00022989"/>
    </source>
</evidence>
<reference evidence="15" key="1">
    <citation type="submission" date="2014-05" db="EMBL/GenBank/DDBJ databases">
        <authorList>
            <person name="Chronopoulou M."/>
        </authorList>
    </citation>
    <scope>NUCLEOTIDE SEQUENCE</scope>
    <source>
        <tissue evidence="15">Whole organism</tissue>
    </source>
</reference>
<dbReference type="AlphaFoldDB" id="A0A0K2UWF4"/>
<evidence type="ECO:0000256" key="8">
    <source>
        <dbReference type="ARBA" id="ARBA00023065"/>
    </source>
</evidence>
<dbReference type="PANTHER" id="PTHR11690">
    <property type="entry name" value="AMILORIDE-SENSITIVE SODIUM CHANNEL-RELATED"/>
    <property type="match status" value="1"/>
</dbReference>
<dbReference type="Pfam" id="PF00858">
    <property type="entry name" value="ASC"/>
    <property type="match status" value="1"/>
</dbReference>
<dbReference type="InterPro" id="IPR001873">
    <property type="entry name" value="ENaC"/>
</dbReference>
<evidence type="ECO:0000256" key="2">
    <source>
        <dbReference type="ARBA" id="ARBA00007193"/>
    </source>
</evidence>
<evidence type="ECO:0000256" key="3">
    <source>
        <dbReference type="ARBA" id="ARBA00022448"/>
    </source>
</evidence>
<dbReference type="OrthoDB" id="6021021at2759"/>
<feature type="non-terminal residue" evidence="15">
    <location>
        <position position="1"/>
    </location>
</feature>
<dbReference type="GO" id="GO:0015280">
    <property type="term" value="F:ligand-gated sodium channel activity"/>
    <property type="evidence" value="ECO:0007669"/>
    <property type="project" value="TreeGrafter"/>
</dbReference>
<accession>A0A0K2UWF4</accession>
<keyword evidence="3 12" id="KW-0813">Transport</keyword>
<evidence type="ECO:0000256" key="9">
    <source>
        <dbReference type="ARBA" id="ARBA00023136"/>
    </source>
</evidence>
<keyword evidence="10 12" id="KW-0739">Sodium transport</keyword>
<dbReference type="SUPFAM" id="SSF56436">
    <property type="entry name" value="C-type lectin-like"/>
    <property type="match status" value="1"/>
</dbReference>
<keyword evidence="7" id="KW-0915">Sodium</keyword>
<keyword evidence="5 12" id="KW-0812">Transmembrane</keyword>
<keyword evidence="11 12" id="KW-0407">Ion channel</keyword>
<proteinExistence type="inferred from homology"/>